<feature type="region of interest" description="Disordered" evidence="1">
    <location>
        <begin position="213"/>
        <end position="257"/>
    </location>
</feature>
<dbReference type="AlphaFoldDB" id="A0A4S4LSM3"/>
<sequence length="362" mass="39631">MLIKAMARWQPSLAGRKRPRAALGMSAAHECTDHRGVAQGLWWTHHEWPLCDDSSHVGRDIEDGLRRRSPAALSSVLPGPYLDSVARRLQLTLSCFQVHSPRAHCNSYFVVPPISTQMSHDGSPTQSSISQTQGSSPSESTFLAGVAKACESIVEEYRRSCISKAQASRQILATLSSNPDSGSSDAQPVSEDERGLAYEDYFGQLEAVDDGRRAIGEPGDRQPEPEDVEPQPSGDRSEADDEESEDRPAIAKKPINPTLFAFGQGGGDSLDAELRLTLDLKSNYVRDVKFVKSEIASQPDLPDVPPSVWDDIIRNTYVDFDKIITSHFSLEGDPHEIKHLGDFEVIAAGGSRPKRSITSQPD</sequence>
<organism evidence="2 3">
    <name type="scientific">Bondarzewia mesenterica</name>
    <dbReference type="NCBI Taxonomy" id="1095465"/>
    <lineage>
        <taxon>Eukaryota</taxon>
        <taxon>Fungi</taxon>
        <taxon>Dikarya</taxon>
        <taxon>Basidiomycota</taxon>
        <taxon>Agaricomycotina</taxon>
        <taxon>Agaricomycetes</taxon>
        <taxon>Russulales</taxon>
        <taxon>Bondarzewiaceae</taxon>
        <taxon>Bondarzewia</taxon>
    </lineage>
</organism>
<feature type="region of interest" description="Disordered" evidence="1">
    <location>
        <begin position="116"/>
        <end position="140"/>
    </location>
</feature>
<protein>
    <submittedName>
        <fullName evidence="2">Uncharacterized protein</fullName>
    </submittedName>
</protein>
<dbReference type="Proteomes" id="UP000310158">
    <property type="component" value="Unassembled WGS sequence"/>
</dbReference>
<dbReference type="EMBL" id="SGPL01000211">
    <property type="protein sequence ID" value="THH15424.1"/>
    <property type="molecule type" value="Genomic_DNA"/>
</dbReference>
<reference evidence="2 3" key="1">
    <citation type="submission" date="2019-02" db="EMBL/GenBank/DDBJ databases">
        <title>Genome sequencing of the rare red list fungi Bondarzewia mesenterica.</title>
        <authorList>
            <person name="Buettner E."/>
            <person name="Kellner H."/>
        </authorList>
    </citation>
    <scope>NUCLEOTIDE SEQUENCE [LARGE SCALE GENOMIC DNA]</scope>
    <source>
        <strain evidence="2 3">DSM 108281</strain>
    </source>
</reference>
<accession>A0A4S4LSM3</accession>
<comment type="caution">
    <text evidence="2">The sequence shown here is derived from an EMBL/GenBank/DDBJ whole genome shotgun (WGS) entry which is preliminary data.</text>
</comment>
<dbReference type="OrthoDB" id="3261624at2759"/>
<evidence type="ECO:0000313" key="2">
    <source>
        <dbReference type="EMBL" id="THH15424.1"/>
    </source>
</evidence>
<proteinExistence type="predicted"/>
<gene>
    <name evidence="2" type="ORF">EW146_g5061</name>
</gene>
<feature type="compositionally biased region" description="Basic and acidic residues" evidence="1">
    <location>
        <begin position="213"/>
        <end position="224"/>
    </location>
</feature>
<name>A0A4S4LSM3_9AGAM</name>
<evidence type="ECO:0000256" key="1">
    <source>
        <dbReference type="SAM" id="MobiDB-lite"/>
    </source>
</evidence>
<evidence type="ECO:0000313" key="3">
    <source>
        <dbReference type="Proteomes" id="UP000310158"/>
    </source>
</evidence>
<keyword evidence="3" id="KW-1185">Reference proteome</keyword>
<feature type="compositionally biased region" description="Low complexity" evidence="1">
    <location>
        <begin position="122"/>
        <end position="140"/>
    </location>
</feature>